<name>A0ABQ7V2T8_SOLTU</name>
<evidence type="ECO:0000313" key="2">
    <source>
        <dbReference type="Proteomes" id="UP000826656"/>
    </source>
</evidence>
<proteinExistence type="predicted"/>
<reference evidence="1 2" key="1">
    <citation type="journal article" date="2021" name="bioRxiv">
        <title>Chromosome-scale and haplotype-resolved genome assembly of a tetraploid potato cultivar.</title>
        <authorList>
            <person name="Sun H."/>
            <person name="Jiao W.-B."/>
            <person name="Krause K."/>
            <person name="Campoy J.A."/>
            <person name="Goel M."/>
            <person name="Folz-Donahue K."/>
            <person name="Kukat C."/>
            <person name="Huettel B."/>
            <person name="Schneeberger K."/>
        </authorList>
    </citation>
    <scope>NUCLEOTIDE SEQUENCE [LARGE SCALE GENOMIC DNA]</scope>
    <source>
        <strain evidence="1">SolTubOtavaFocal</strain>
        <tissue evidence="1">Leaves</tissue>
    </source>
</reference>
<protein>
    <submittedName>
        <fullName evidence="1">Uncharacterized protein</fullName>
    </submittedName>
</protein>
<evidence type="ECO:0000313" key="1">
    <source>
        <dbReference type="EMBL" id="KAH0758381.1"/>
    </source>
</evidence>
<organism evidence="1 2">
    <name type="scientific">Solanum tuberosum</name>
    <name type="common">Potato</name>
    <dbReference type="NCBI Taxonomy" id="4113"/>
    <lineage>
        <taxon>Eukaryota</taxon>
        <taxon>Viridiplantae</taxon>
        <taxon>Streptophyta</taxon>
        <taxon>Embryophyta</taxon>
        <taxon>Tracheophyta</taxon>
        <taxon>Spermatophyta</taxon>
        <taxon>Magnoliopsida</taxon>
        <taxon>eudicotyledons</taxon>
        <taxon>Gunneridae</taxon>
        <taxon>Pentapetalae</taxon>
        <taxon>asterids</taxon>
        <taxon>lamiids</taxon>
        <taxon>Solanales</taxon>
        <taxon>Solanaceae</taxon>
        <taxon>Solanoideae</taxon>
        <taxon>Solaneae</taxon>
        <taxon>Solanum</taxon>
    </lineage>
</organism>
<dbReference type="EMBL" id="JAIVGD010000015">
    <property type="protein sequence ID" value="KAH0758381.1"/>
    <property type="molecule type" value="Genomic_DNA"/>
</dbReference>
<gene>
    <name evidence="1" type="ORF">KY290_021874</name>
</gene>
<comment type="caution">
    <text evidence="1">The sequence shown here is derived from an EMBL/GenBank/DDBJ whole genome shotgun (WGS) entry which is preliminary data.</text>
</comment>
<dbReference type="Proteomes" id="UP000826656">
    <property type="component" value="Unassembled WGS sequence"/>
</dbReference>
<sequence>MSNDLPLFHKIQTLGQTSPWLGGINPLDQEMPINGDDEFFPTSGNDLKPEVVNSSRKYRVLA</sequence>
<keyword evidence="2" id="KW-1185">Reference proteome</keyword>
<accession>A0ABQ7V2T8</accession>